<dbReference type="RefSeq" id="WP_274492951.1">
    <property type="nucleotide sequence ID" value="NZ_CP118166.1"/>
</dbReference>
<evidence type="ECO:0000256" key="8">
    <source>
        <dbReference type="SAM" id="MobiDB-lite"/>
    </source>
</evidence>
<proteinExistence type="inferred from homology"/>
<keyword evidence="4 9" id="KW-0456">Lyase</keyword>
<evidence type="ECO:0000313" key="10">
    <source>
        <dbReference type="Proteomes" id="UP001214043"/>
    </source>
</evidence>
<comment type="similarity">
    <text evidence="2 7">Belongs to the trans-sulfuration enzymes family.</text>
</comment>
<dbReference type="GO" id="GO:0047804">
    <property type="term" value="F:cysteine-S-conjugate beta-lyase activity"/>
    <property type="evidence" value="ECO:0007669"/>
    <property type="project" value="UniProtKB-EC"/>
</dbReference>
<keyword evidence="10" id="KW-1185">Reference proteome</keyword>
<dbReference type="Pfam" id="PF01053">
    <property type="entry name" value="Cys_Met_Meta_PP"/>
    <property type="match status" value="1"/>
</dbReference>
<dbReference type="PIRSF" id="PIRSF001434">
    <property type="entry name" value="CGS"/>
    <property type="match status" value="1"/>
</dbReference>
<dbReference type="FunFam" id="3.40.640.10:FF:000046">
    <property type="entry name" value="Cystathionine gamma-lyase"/>
    <property type="match status" value="1"/>
</dbReference>
<dbReference type="PANTHER" id="PTHR43500:SF1">
    <property type="entry name" value="CYSTATHIONINE BETA-LYASE-RELATED"/>
    <property type="match status" value="1"/>
</dbReference>
<evidence type="ECO:0000256" key="6">
    <source>
        <dbReference type="PIRSR" id="PIRSR001434-2"/>
    </source>
</evidence>
<dbReference type="InterPro" id="IPR015424">
    <property type="entry name" value="PyrdxlP-dep_Trfase"/>
</dbReference>
<evidence type="ECO:0000313" key="9">
    <source>
        <dbReference type="EMBL" id="WDI31129.1"/>
    </source>
</evidence>
<dbReference type="AlphaFoldDB" id="A0AAE9ZB14"/>
<sequence length="387" mass="42452">MKDDTKLAAAGRPHHRPAHPVNPPVERASTYLFPTYDDYLEGAKSITYGRLGTPTHRALEEAVTALEGGFETRLAPSGLQACNAAILAFVATGDHILMTDAAYDPTRKFCEKFLKRFGVETTFYDPLASKEEVAALMRPNTKVVFAESPGSLTFEVQDLPMLAEAAHAGGAKLVADNTWSGGYYCKPIELGADVSIQAGTKYLAGHADCLIGTITSADEQTAKKIYYALLQLGSNVSADDAYLTLRGMRTLSTRLSRHQESTEELIKFFKKRDEIDRILHPALKSCPGHAIWKRDFSGASGLFGVVMKPAPLPALKAFFNALKLFGMGFSWGGFESLCLHVRPEQYRTATEWREEGHVLRIHAGLEDIDDLKADLERAFAAMHAALK</sequence>
<dbReference type="InterPro" id="IPR000277">
    <property type="entry name" value="Cys/Met-Metab_PyrdxlP-dep_enz"/>
</dbReference>
<dbReference type="Gene3D" id="3.40.640.10">
    <property type="entry name" value="Type I PLP-dependent aspartate aminotransferase-like (Major domain)"/>
    <property type="match status" value="1"/>
</dbReference>
<dbReference type="InterPro" id="IPR015421">
    <property type="entry name" value="PyrdxlP-dep_Trfase_major"/>
</dbReference>
<gene>
    <name evidence="9" type="primary">metC</name>
    <name evidence="9" type="ORF">PUV54_14330</name>
</gene>
<dbReference type="GO" id="GO:0019450">
    <property type="term" value="P:L-cysteine catabolic process to pyruvate"/>
    <property type="evidence" value="ECO:0007669"/>
    <property type="project" value="TreeGrafter"/>
</dbReference>
<evidence type="ECO:0000256" key="5">
    <source>
        <dbReference type="ARBA" id="ARBA00047517"/>
    </source>
</evidence>
<dbReference type="InterPro" id="IPR015422">
    <property type="entry name" value="PyrdxlP-dep_Trfase_small"/>
</dbReference>
<dbReference type="GO" id="GO:0019346">
    <property type="term" value="P:transsulfuration"/>
    <property type="evidence" value="ECO:0007669"/>
    <property type="project" value="InterPro"/>
</dbReference>
<dbReference type="KEGG" id="hfl:PUV54_14330"/>
<evidence type="ECO:0000256" key="4">
    <source>
        <dbReference type="ARBA" id="ARBA00023239"/>
    </source>
</evidence>
<accession>A0AAE9ZB14</accession>
<organism evidence="9 10">
    <name type="scientific">Hyphococcus flavus</name>
    <dbReference type="NCBI Taxonomy" id="1866326"/>
    <lineage>
        <taxon>Bacteria</taxon>
        <taxon>Pseudomonadati</taxon>
        <taxon>Pseudomonadota</taxon>
        <taxon>Alphaproteobacteria</taxon>
        <taxon>Parvularculales</taxon>
        <taxon>Parvularculaceae</taxon>
        <taxon>Hyphococcus</taxon>
    </lineage>
</organism>
<dbReference type="SUPFAM" id="SSF53383">
    <property type="entry name" value="PLP-dependent transferases"/>
    <property type="match status" value="1"/>
</dbReference>
<evidence type="ECO:0000256" key="7">
    <source>
        <dbReference type="RuleBase" id="RU362118"/>
    </source>
</evidence>
<dbReference type="PANTHER" id="PTHR43500">
    <property type="entry name" value="CYSTATHIONINE BETA-LYASE-RELATED"/>
    <property type="match status" value="1"/>
</dbReference>
<dbReference type="GO" id="GO:0030170">
    <property type="term" value="F:pyridoxal phosphate binding"/>
    <property type="evidence" value="ECO:0007669"/>
    <property type="project" value="InterPro"/>
</dbReference>
<feature type="region of interest" description="Disordered" evidence="8">
    <location>
        <begin position="1"/>
        <end position="26"/>
    </location>
</feature>
<name>A0AAE9ZB14_9PROT</name>
<reference evidence="9" key="1">
    <citation type="submission" date="2023-02" db="EMBL/GenBank/DDBJ databases">
        <title>Genome sequence of Hyphococcus flavus.</title>
        <authorList>
            <person name="Rong J.-C."/>
            <person name="Zhao Q."/>
            <person name="Yi M."/>
            <person name="Wu J.-Y."/>
        </authorList>
    </citation>
    <scope>NUCLEOTIDE SEQUENCE</scope>
    <source>
        <strain evidence="9">MCCC 1K03223</strain>
    </source>
</reference>
<protein>
    <submittedName>
        <fullName evidence="9">Cystathionine beta-lyase</fullName>
        <ecNumber evidence="9">4.4.1.13</ecNumber>
    </submittedName>
</protein>
<dbReference type="InterPro" id="IPR006233">
    <property type="entry name" value="Cys_b_lyase_bac"/>
</dbReference>
<comment type="cofactor">
    <cofactor evidence="1 7">
        <name>pyridoxal 5'-phosphate</name>
        <dbReference type="ChEBI" id="CHEBI:597326"/>
    </cofactor>
</comment>
<evidence type="ECO:0000256" key="3">
    <source>
        <dbReference type="ARBA" id="ARBA00022898"/>
    </source>
</evidence>
<feature type="modified residue" description="N6-(pyridoxal phosphate)lysine" evidence="6">
    <location>
        <position position="201"/>
    </location>
</feature>
<dbReference type="Proteomes" id="UP001214043">
    <property type="component" value="Chromosome"/>
</dbReference>
<evidence type="ECO:0000256" key="1">
    <source>
        <dbReference type="ARBA" id="ARBA00001933"/>
    </source>
</evidence>
<evidence type="ECO:0000256" key="2">
    <source>
        <dbReference type="ARBA" id="ARBA00009077"/>
    </source>
</evidence>
<dbReference type="Gene3D" id="3.90.1150.10">
    <property type="entry name" value="Aspartate Aminotransferase, domain 1"/>
    <property type="match status" value="1"/>
</dbReference>
<comment type="catalytic activity">
    <reaction evidence="5">
        <text>L,L-cystathionine + H2O = L-homocysteine + pyruvate + NH4(+)</text>
        <dbReference type="Rhea" id="RHEA:13965"/>
        <dbReference type="ChEBI" id="CHEBI:15361"/>
        <dbReference type="ChEBI" id="CHEBI:15377"/>
        <dbReference type="ChEBI" id="CHEBI:28938"/>
        <dbReference type="ChEBI" id="CHEBI:58161"/>
        <dbReference type="ChEBI" id="CHEBI:58199"/>
    </reaction>
</comment>
<dbReference type="NCBIfam" id="TIGR01324">
    <property type="entry name" value="cysta_beta_ly_B"/>
    <property type="match status" value="1"/>
</dbReference>
<keyword evidence="3 6" id="KW-0663">Pyridoxal phosphate</keyword>
<dbReference type="EC" id="4.4.1.13" evidence="9"/>
<dbReference type="EMBL" id="CP118166">
    <property type="protein sequence ID" value="WDI31129.1"/>
    <property type="molecule type" value="Genomic_DNA"/>
</dbReference>